<keyword evidence="4 10" id="KW-0808">Transferase</keyword>
<dbReference type="InterPro" id="IPR027417">
    <property type="entry name" value="P-loop_NTPase"/>
</dbReference>
<evidence type="ECO:0000256" key="10">
    <source>
        <dbReference type="RuleBase" id="RU363066"/>
    </source>
</evidence>
<evidence type="ECO:0000313" key="12">
    <source>
        <dbReference type="Proteomes" id="UP000199420"/>
    </source>
</evidence>
<dbReference type="RefSeq" id="WP_245747194.1">
    <property type="nucleotide sequence ID" value="NZ_FNYC01000002.1"/>
</dbReference>
<dbReference type="PANTHER" id="PTHR43442">
    <property type="entry name" value="GLUCONOKINASE-RELATED"/>
    <property type="match status" value="1"/>
</dbReference>
<dbReference type="NCBIfam" id="TIGR01313">
    <property type="entry name" value="therm_gnt_kin"/>
    <property type="match status" value="1"/>
</dbReference>
<dbReference type="EC" id="2.7.1.12" evidence="3 10"/>
<comment type="pathway">
    <text evidence="1">Carbohydrate acid metabolism.</text>
</comment>
<protein>
    <recommendedName>
        <fullName evidence="3 10">Gluconokinase</fullName>
        <ecNumber evidence="3 10">2.7.1.12</ecNumber>
    </recommendedName>
</protein>
<dbReference type="CDD" id="cd02021">
    <property type="entry name" value="GntK"/>
    <property type="match status" value="1"/>
</dbReference>
<evidence type="ECO:0000256" key="1">
    <source>
        <dbReference type="ARBA" id="ARBA00004761"/>
    </source>
</evidence>
<evidence type="ECO:0000256" key="6">
    <source>
        <dbReference type="ARBA" id="ARBA00022777"/>
    </source>
</evidence>
<dbReference type="EMBL" id="FNYC01000002">
    <property type="protein sequence ID" value="SEI70450.1"/>
    <property type="molecule type" value="Genomic_DNA"/>
</dbReference>
<dbReference type="SUPFAM" id="SSF52540">
    <property type="entry name" value="P-loop containing nucleoside triphosphate hydrolases"/>
    <property type="match status" value="1"/>
</dbReference>
<dbReference type="GO" id="GO:0019521">
    <property type="term" value="P:D-gluconate metabolic process"/>
    <property type="evidence" value="ECO:0007669"/>
    <property type="project" value="UniProtKB-KW"/>
</dbReference>
<evidence type="ECO:0000256" key="2">
    <source>
        <dbReference type="ARBA" id="ARBA00008420"/>
    </source>
</evidence>
<evidence type="ECO:0000313" key="11">
    <source>
        <dbReference type="EMBL" id="SEI70450.1"/>
    </source>
</evidence>
<dbReference type="GO" id="GO:0046316">
    <property type="term" value="F:gluconokinase activity"/>
    <property type="evidence" value="ECO:0007669"/>
    <property type="project" value="UniProtKB-EC"/>
</dbReference>
<gene>
    <name evidence="11" type="ORF">SAMN04487997_1525</name>
</gene>
<comment type="similarity">
    <text evidence="2 10">Belongs to the gluconokinase GntK/GntV family.</text>
</comment>
<keyword evidence="6 10" id="KW-0418">Kinase</keyword>
<reference evidence="11 12" key="1">
    <citation type="submission" date="2016-10" db="EMBL/GenBank/DDBJ databases">
        <authorList>
            <person name="de Groot N.N."/>
        </authorList>
    </citation>
    <scope>NUCLEOTIDE SEQUENCE [LARGE SCALE GENOMIC DNA]</scope>
    <source>
        <strain evidence="11 12">DSM 26515</strain>
    </source>
</reference>
<dbReference type="FunFam" id="3.40.50.300:FF:000522">
    <property type="entry name" value="Gluconokinase"/>
    <property type="match status" value="1"/>
</dbReference>
<keyword evidence="5 10" id="KW-0547">Nucleotide-binding</keyword>
<dbReference type="Pfam" id="PF13671">
    <property type="entry name" value="AAA_33"/>
    <property type="match status" value="1"/>
</dbReference>
<dbReference type="Proteomes" id="UP000199420">
    <property type="component" value="Unassembled WGS sequence"/>
</dbReference>
<dbReference type="InterPro" id="IPR006001">
    <property type="entry name" value="Therm_gnt_kin"/>
</dbReference>
<evidence type="ECO:0000256" key="3">
    <source>
        <dbReference type="ARBA" id="ARBA00012054"/>
    </source>
</evidence>
<keyword evidence="12" id="KW-1185">Reference proteome</keyword>
<dbReference type="PANTHER" id="PTHR43442:SF3">
    <property type="entry name" value="GLUCONOKINASE-RELATED"/>
    <property type="match status" value="1"/>
</dbReference>
<dbReference type="AlphaFoldDB" id="A0A1H6T2F7"/>
<comment type="catalytic activity">
    <reaction evidence="9 10">
        <text>D-gluconate + ATP = 6-phospho-D-gluconate + ADP + H(+)</text>
        <dbReference type="Rhea" id="RHEA:19433"/>
        <dbReference type="ChEBI" id="CHEBI:15378"/>
        <dbReference type="ChEBI" id="CHEBI:18391"/>
        <dbReference type="ChEBI" id="CHEBI:30616"/>
        <dbReference type="ChEBI" id="CHEBI:58759"/>
        <dbReference type="ChEBI" id="CHEBI:456216"/>
        <dbReference type="EC" id="2.7.1.12"/>
    </reaction>
</comment>
<evidence type="ECO:0000256" key="9">
    <source>
        <dbReference type="ARBA" id="ARBA00048090"/>
    </source>
</evidence>
<evidence type="ECO:0000256" key="5">
    <source>
        <dbReference type="ARBA" id="ARBA00022741"/>
    </source>
</evidence>
<dbReference type="STRING" id="529704.SAMN02927913_1440"/>
<proteinExistence type="inferred from homology"/>
<name>A0A1H6T2F7_9GAMM</name>
<evidence type="ECO:0000256" key="8">
    <source>
        <dbReference type="ARBA" id="ARBA00023064"/>
    </source>
</evidence>
<sequence length="184" mass="19696">MSENPTAIVVMGVSGSGKSTIGRRLADALGYAFLEGDDMHPPANIARMSAGVPLDDADRVAWLEGIAGWMEAQQASGRSVVVACSALKRAYRERLRQAGPAVCFVYLRVGHQELARRMRGREHFMPPELLGSQLATLEEPGVEESALTVEANGPVDEVVARVLRRLERQGPPGAPVGGGVQRRG</sequence>
<keyword evidence="8" id="KW-0311">Gluconate utilization</keyword>
<dbReference type="Gene3D" id="3.40.50.300">
    <property type="entry name" value="P-loop containing nucleotide triphosphate hydrolases"/>
    <property type="match status" value="1"/>
</dbReference>
<keyword evidence="7 10" id="KW-0067">ATP-binding</keyword>
<dbReference type="GO" id="GO:0005737">
    <property type="term" value="C:cytoplasm"/>
    <property type="evidence" value="ECO:0007669"/>
    <property type="project" value="TreeGrafter"/>
</dbReference>
<evidence type="ECO:0000256" key="7">
    <source>
        <dbReference type="ARBA" id="ARBA00022840"/>
    </source>
</evidence>
<dbReference type="GO" id="GO:0005524">
    <property type="term" value="F:ATP binding"/>
    <property type="evidence" value="ECO:0007669"/>
    <property type="project" value="UniProtKB-KW"/>
</dbReference>
<organism evidence="11 12">
    <name type="scientific">Frateuria terrea</name>
    <dbReference type="NCBI Taxonomy" id="529704"/>
    <lineage>
        <taxon>Bacteria</taxon>
        <taxon>Pseudomonadati</taxon>
        <taxon>Pseudomonadota</taxon>
        <taxon>Gammaproteobacteria</taxon>
        <taxon>Lysobacterales</taxon>
        <taxon>Rhodanobacteraceae</taxon>
        <taxon>Frateuria</taxon>
    </lineage>
</organism>
<accession>A0A1H6T2F7</accession>
<evidence type="ECO:0000256" key="4">
    <source>
        <dbReference type="ARBA" id="ARBA00022679"/>
    </source>
</evidence>